<evidence type="ECO:0000256" key="5">
    <source>
        <dbReference type="HAMAP-Rule" id="MF_00651"/>
    </source>
</evidence>
<dbReference type="InterPro" id="IPR037027">
    <property type="entry name" value="YqgF/RNaseH-like_dom_sf"/>
</dbReference>
<evidence type="ECO:0000256" key="4">
    <source>
        <dbReference type="ARBA" id="ARBA00022801"/>
    </source>
</evidence>
<keyword evidence="2 5" id="KW-0690">Ribosome biogenesis</keyword>
<dbReference type="OrthoDB" id="9796140at2"/>
<comment type="function">
    <text evidence="5">Could be a nuclease involved in processing of the 5'-end of pre-16S rRNA.</text>
</comment>
<evidence type="ECO:0000256" key="1">
    <source>
        <dbReference type="ARBA" id="ARBA00022490"/>
    </source>
</evidence>
<dbReference type="RefSeq" id="WP_136546155.1">
    <property type="nucleotide sequence ID" value="NZ_CP031093.1"/>
</dbReference>
<organism evidence="7 8">
    <name type="scientific">Hydrocarboniclastica marina</name>
    <dbReference type="NCBI Taxonomy" id="2259620"/>
    <lineage>
        <taxon>Bacteria</taxon>
        <taxon>Pseudomonadati</taxon>
        <taxon>Pseudomonadota</taxon>
        <taxon>Gammaproteobacteria</taxon>
        <taxon>Alteromonadales</taxon>
        <taxon>Alteromonadaceae</taxon>
        <taxon>Hydrocarboniclastica</taxon>
    </lineage>
</organism>
<keyword evidence="8" id="KW-1185">Reference proteome</keyword>
<comment type="subcellular location">
    <subcellularLocation>
        <location evidence="5">Cytoplasm</location>
    </subcellularLocation>
</comment>
<dbReference type="GO" id="GO:0004518">
    <property type="term" value="F:nuclease activity"/>
    <property type="evidence" value="ECO:0007669"/>
    <property type="project" value="UniProtKB-KW"/>
</dbReference>
<proteinExistence type="inferred from homology"/>
<dbReference type="HAMAP" id="MF_00651">
    <property type="entry name" value="Nuclease_YqgF"/>
    <property type="match status" value="1"/>
</dbReference>
<dbReference type="GO" id="GO:0005829">
    <property type="term" value="C:cytosol"/>
    <property type="evidence" value="ECO:0007669"/>
    <property type="project" value="TreeGrafter"/>
</dbReference>
<keyword evidence="4 5" id="KW-0378">Hydrolase</keyword>
<dbReference type="GO" id="GO:0016788">
    <property type="term" value="F:hydrolase activity, acting on ester bonds"/>
    <property type="evidence" value="ECO:0007669"/>
    <property type="project" value="UniProtKB-UniRule"/>
</dbReference>
<keyword evidence="1 5" id="KW-0963">Cytoplasm</keyword>
<evidence type="ECO:0000313" key="7">
    <source>
        <dbReference type="EMBL" id="QCF24696.1"/>
    </source>
</evidence>
<dbReference type="GO" id="GO:0000967">
    <property type="term" value="P:rRNA 5'-end processing"/>
    <property type="evidence" value="ECO:0007669"/>
    <property type="project" value="UniProtKB-UniRule"/>
</dbReference>
<dbReference type="Proteomes" id="UP000298049">
    <property type="component" value="Chromosome"/>
</dbReference>
<dbReference type="InterPro" id="IPR006641">
    <property type="entry name" value="YqgF/RNaseH-like_dom"/>
</dbReference>
<name>A0A4P7XD35_9ALTE</name>
<dbReference type="PANTHER" id="PTHR33317:SF4">
    <property type="entry name" value="POLYNUCLEOTIDYL TRANSFERASE, RIBONUCLEASE H-LIKE SUPERFAMILY PROTEIN"/>
    <property type="match status" value="1"/>
</dbReference>
<accession>A0A4P7XD35</accession>
<dbReference type="InterPro" id="IPR012337">
    <property type="entry name" value="RNaseH-like_sf"/>
</dbReference>
<dbReference type="NCBIfam" id="TIGR00250">
    <property type="entry name" value="RNAse_H_YqgF"/>
    <property type="match status" value="1"/>
</dbReference>
<dbReference type="Pfam" id="PF03652">
    <property type="entry name" value="RuvX"/>
    <property type="match status" value="1"/>
</dbReference>
<reference evidence="7 8" key="1">
    <citation type="submission" date="2018-07" db="EMBL/GenBank/DDBJ databases">
        <title>Marsedoiliclastica nanhaica gen. nov. sp. nov., a novel marine hydrocarbonoclastic bacterium isolated from an in-situ enriched hydrocarbon-degrading consortium in deep-sea sediment.</title>
        <authorList>
            <person name="Dong C."/>
            <person name="Ma T."/>
            <person name="Liu R."/>
            <person name="Shao Z."/>
        </authorList>
    </citation>
    <scope>NUCLEOTIDE SEQUENCE [LARGE SCALE GENOMIC DNA]</scope>
    <source>
        <strain evidence="8">soil36-7</strain>
    </source>
</reference>
<dbReference type="AlphaFoldDB" id="A0A4P7XD35"/>
<dbReference type="SUPFAM" id="SSF53098">
    <property type="entry name" value="Ribonuclease H-like"/>
    <property type="match status" value="1"/>
</dbReference>
<dbReference type="CDD" id="cd16964">
    <property type="entry name" value="YqgF"/>
    <property type="match status" value="1"/>
</dbReference>
<sequence>MPERNERVMAFDYGIRWIGVAVGQAMLGTGTAVARFQARDGIPRWEEVDSLLQEWQPQRLVVGLPLNMDGSESDMSLRARKFSRRLDNRFRGPVSLIDERLTSYAAKRDHEARGRALDYSREGAGVDGEAAVIILEDWFRSACADGSRTDSTTGQAG</sequence>
<dbReference type="PANTHER" id="PTHR33317">
    <property type="entry name" value="POLYNUCLEOTIDYL TRANSFERASE, RIBONUCLEASE H-LIKE SUPERFAMILY PROTEIN"/>
    <property type="match status" value="1"/>
</dbReference>
<evidence type="ECO:0000256" key="2">
    <source>
        <dbReference type="ARBA" id="ARBA00022517"/>
    </source>
</evidence>
<comment type="similarity">
    <text evidence="5">Belongs to the YqgF HJR family.</text>
</comment>
<evidence type="ECO:0000256" key="3">
    <source>
        <dbReference type="ARBA" id="ARBA00022722"/>
    </source>
</evidence>
<dbReference type="SMART" id="SM00732">
    <property type="entry name" value="YqgFc"/>
    <property type="match status" value="1"/>
</dbReference>
<dbReference type="KEGG" id="hmi:soil367_01285"/>
<protein>
    <recommendedName>
        <fullName evidence="5">Putative pre-16S rRNA nuclease</fullName>
        <ecNumber evidence="5">3.1.-.-</ecNumber>
    </recommendedName>
</protein>
<gene>
    <name evidence="7" type="ORF">soil367_01285</name>
</gene>
<dbReference type="InterPro" id="IPR005227">
    <property type="entry name" value="YqgF"/>
</dbReference>
<feature type="domain" description="YqgF/RNase H-like" evidence="6">
    <location>
        <begin position="6"/>
        <end position="106"/>
    </location>
</feature>
<evidence type="ECO:0000259" key="6">
    <source>
        <dbReference type="SMART" id="SM00732"/>
    </source>
</evidence>
<dbReference type="EC" id="3.1.-.-" evidence="5"/>
<dbReference type="Gene3D" id="3.30.420.140">
    <property type="entry name" value="YqgF/RNase H-like domain"/>
    <property type="match status" value="1"/>
</dbReference>
<evidence type="ECO:0000313" key="8">
    <source>
        <dbReference type="Proteomes" id="UP000298049"/>
    </source>
</evidence>
<keyword evidence="3 5" id="KW-0540">Nuclease</keyword>
<dbReference type="EMBL" id="CP031093">
    <property type="protein sequence ID" value="QCF24696.1"/>
    <property type="molecule type" value="Genomic_DNA"/>
</dbReference>